<dbReference type="Pfam" id="PF04199">
    <property type="entry name" value="Cyclase"/>
    <property type="match status" value="1"/>
</dbReference>
<dbReference type="GO" id="GO:0019441">
    <property type="term" value="P:L-tryptophan catabolic process to kynurenine"/>
    <property type="evidence" value="ECO:0007669"/>
    <property type="project" value="InterPro"/>
</dbReference>
<dbReference type="EMBL" id="SOEY01000002">
    <property type="protein sequence ID" value="TFB77308.1"/>
    <property type="molecule type" value="Genomic_DNA"/>
</dbReference>
<gene>
    <name evidence="1" type="ORF">E3O06_00705</name>
</gene>
<dbReference type="PANTHER" id="PTHR34861">
    <property type="match status" value="1"/>
</dbReference>
<evidence type="ECO:0000313" key="1">
    <source>
        <dbReference type="EMBL" id="TFB77308.1"/>
    </source>
</evidence>
<dbReference type="InterPro" id="IPR007325">
    <property type="entry name" value="KFase/CYL"/>
</dbReference>
<dbReference type="InterPro" id="IPR037175">
    <property type="entry name" value="KFase_sf"/>
</dbReference>
<dbReference type="Proteomes" id="UP000298173">
    <property type="component" value="Unassembled WGS sequence"/>
</dbReference>
<dbReference type="OrthoDB" id="7067800at2"/>
<dbReference type="SUPFAM" id="SSF102198">
    <property type="entry name" value="Putative cyclase"/>
    <property type="match status" value="1"/>
</dbReference>
<reference evidence="1 2" key="1">
    <citation type="submission" date="2019-03" db="EMBL/GenBank/DDBJ databases">
        <title>Genomics of glacier-inhabiting Cryobacterium strains.</title>
        <authorList>
            <person name="Liu Q."/>
            <person name="Xin Y.-H."/>
        </authorList>
    </citation>
    <scope>NUCLEOTIDE SEQUENCE [LARGE SCALE GENOMIC DNA]</scope>
    <source>
        <strain evidence="1 2">HLT2-23</strain>
    </source>
</reference>
<name>A0A4R8V4J3_9MICO</name>
<dbReference type="RefSeq" id="WP_134501120.1">
    <property type="nucleotide sequence ID" value="NZ_SOEY01000002.1"/>
</dbReference>
<dbReference type="GO" id="GO:0004061">
    <property type="term" value="F:arylformamidase activity"/>
    <property type="evidence" value="ECO:0007669"/>
    <property type="project" value="InterPro"/>
</dbReference>
<keyword evidence="2" id="KW-1185">Reference proteome</keyword>
<dbReference type="PANTHER" id="PTHR34861:SF11">
    <property type="entry name" value="CYCLASE"/>
    <property type="match status" value="1"/>
</dbReference>
<sequence length="311" mass="34115">MDITSEIPRYAALPRIPGLDLAYSWDFFGRGDELGTLNYLTPELIRSAAALVVDGTVISLNLPIDQPSPGLFGRERYVHEQFWVDRNTWDEKLDGYFPQSSTQWDGFKHFRAREHGFFGGRTGDPATEIHDIGIDVWARRGIVGRAVLLDVERYLQGRGSSVPVDERFIISAETLKLVAAAQGVTIERGDILVIRTGWPAKYSERPSGSGSLSMLPGLDADDETAQVLWDWHISALVTDLPAVEAVPGDPAVGSLHRRLLALLGLPLGELFDLEEVAVRCQDTGRYVFFFTSAPMHLPGGAGSPGNALAML</sequence>
<dbReference type="Gene3D" id="3.50.30.50">
    <property type="entry name" value="Putative cyclase"/>
    <property type="match status" value="1"/>
</dbReference>
<proteinExistence type="predicted"/>
<accession>A0A4R8V4J3</accession>
<organism evidence="1 2">
    <name type="scientific">Cryobacterium glaciale</name>
    <dbReference type="NCBI Taxonomy" id="1259145"/>
    <lineage>
        <taxon>Bacteria</taxon>
        <taxon>Bacillati</taxon>
        <taxon>Actinomycetota</taxon>
        <taxon>Actinomycetes</taxon>
        <taxon>Micrococcales</taxon>
        <taxon>Microbacteriaceae</taxon>
        <taxon>Cryobacterium</taxon>
    </lineage>
</organism>
<evidence type="ECO:0000313" key="2">
    <source>
        <dbReference type="Proteomes" id="UP000298173"/>
    </source>
</evidence>
<protein>
    <submittedName>
        <fullName evidence="1">Cyclase family protein</fullName>
    </submittedName>
</protein>
<dbReference type="AlphaFoldDB" id="A0A4R8V4J3"/>
<comment type="caution">
    <text evidence="1">The sequence shown here is derived from an EMBL/GenBank/DDBJ whole genome shotgun (WGS) entry which is preliminary data.</text>
</comment>